<dbReference type="AlphaFoldDB" id="A0A2W5KYN2"/>
<name>A0A2W5KYN2_SPHMC</name>
<evidence type="ECO:0000313" key="2">
    <source>
        <dbReference type="Proteomes" id="UP000248597"/>
    </source>
</evidence>
<dbReference type="Proteomes" id="UP000248597">
    <property type="component" value="Unassembled WGS sequence"/>
</dbReference>
<protein>
    <submittedName>
        <fullName evidence="1">Uncharacterized protein</fullName>
    </submittedName>
</protein>
<proteinExistence type="predicted"/>
<evidence type="ECO:0000313" key="1">
    <source>
        <dbReference type="EMBL" id="PZQ20468.1"/>
    </source>
</evidence>
<reference evidence="1 2" key="1">
    <citation type="submission" date="2017-08" db="EMBL/GenBank/DDBJ databases">
        <title>Infants hospitalized years apart are colonized by the same room-sourced microbial strains.</title>
        <authorList>
            <person name="Brooks B."/>
            <person name="Olm M.R."/>
            <person name="Firek B.A."/>
            <person name="Baker R."/>
            <person name="Thomas B.C."/>
            <person name="Morowitz M.J."/>
            <person name="Banfield J.F."/>
        </authorList>
    </citation>
    <scope>NUCLEOTIDE SEQUENCE [LARGE SCALE GENOMIC DNA]</scope>
    <source>
        <strain evidence="1">S2_005_003_R2_47</strain>
    </source>
</reference>
<dbReference type="EMBL" id="QFPJ01000059">
    <property type="protein sequence ID" value="PZQ20468.1"/>
    <property type="molecule type" value="Genomic_DNA"/>
</dbReference>
<gene>
    <name evidence="1" type="ORF">DI569_15485</name>
</gene>
<comment type="caution">
    <text evidence="1">The sequence shown here is derived from an EMBL/GenBank/DDBJ whole genome shotgun (WGS) entry which is preliminary data.</text>
</comment>
<accession>A0A2W5KYN2</accession>
<sequence length="114" mass="11994">IGKAISQAIADGVLAGAGTIMTALTQEVIPVTTSIDTLLELAESAPAEVVASIGFRVVGPRQGRWRAGRNFGLEAQVLPLINLGEDELRSIDGDALLSWSVVRLPEVEEAEDAE</sequence>
<feature type="non-terminal residue" evidence="1">
    <location>
        <position position="1"/>
    </location>
</feature>
<organism evidence="1 2">
    <name type="scientific">Sphingopyxis macrogoltabida</name>
    <name type="common">Sphingomonas macrogoltabidus</name>
    <dbReference type="NCBI Taxonomy" id="33050"/>
    <lineage>
        <taxon>Bacteria</taxon>
        <taxon>Pseudomonadati</taxon>
        <taxon>Pseudomonadota</taxon>
        <taxon>Alphaproteobacteria</taxon>
        <taxon>Sphingomonadales</taxon>
        <taxon>Sphingomonadaceae</taxon>
        <taxon>Sphingopyxis</taxon>
    </lineage>
</organism>